<comment type="caution">
    <text evidence="2">The sequence shown here is derived from an EMBL/GenBank/DDBJ whole genome shotgun (WGS) entry which is preliminary data.</text>
</comment>
<dbReference type="Proteomes" id="UP000770661">
    <property type="component" value="Unassembled WGS sequence"/>
</dbReference>
<evidence type="ECO:0000313" key="2">
    <source>
        <dbReference type="EMBL" id="KAG0714906.1"/>
    </source>
</evidence>
<dbReference type="AlphaFoldDB" id="A0A8J4XVR5"/>
<name>A0A8J4XVR5_CHIOP</name>
<dbReference type="EMBL" id="JACEEZ010020153">
    <property type="protein sequence ID" value="KAG0714906.1"/>
    <property type="molecule type" value="Genomic_DNA"/>
</dbReference>
<proteinExistence type="predicted"/>
<protein>
    <submittedName>
        <fullName evidence="2">Uncharacterized protein</fullName>
    </submittedName>
</protein>
<accession>A0A8J4XVR5</accession>
<feature type="region of interest" description="Disordered" evidence="1">
    <location>
        <begin position="98"/>
        <end position="146"/>
    </location>
</feature>
<keyword evidence="3" id="KW-1185">Reference proteome</keyword>
<sequence length="146" mass="16149">MGSRWQVDLASRENPGDAHLTTTKVPSEYSHPYHLTGWEAPGALLESLSILGMAHHSTVARVHVDRKYGLTDKVKNTMEILGKYCLRCTQTVLRHQGFTTGLEDGPKNNPHAAQSDEGAAQRRSKSLDLLVRQEHGSHTPDVVTSR</sequence>
<gene>
    <name evidence="2" type="ORF">GWK47_013192</name>
</gene>
<evidence type="ECO:0000313" key="3">
    <source>
        <dbReference type="Proteomes" id="UP000770661"/>
    </source>
</evidence>
<organism evidence="2 3">
    <name type="scientific">Chionoecetes opilio</name>
    <name type="common">Atlantic snow crab</name>
    <name type="synonym">Cancer opilio</name>
    <dbReference type="NCBI Taxonomy" id="41210"/>
    <lineage>
        <taxon>Eukaryota</taxon>
        <taxon>Metazoa</taxon>
        <taxon>Ecdysozoa</taxon>
        <taxon>Arthropoda</taxon>
        <taxon>Crustacea</taxon>
        <taxon>Multicrustacea</taxon>
        <taxon>Malacostraca</taxon>
        <taxon>Eumalacostraca</taxon>
        <taxon>Eucarida</taxon>
        <taxon>Decapoda</taxon>
        <taxon>Pleocyemata</taxon>
        <taxon>Brachyura</taxon>
        <taxon>Eubrachyura</taxon>
        <taxon>Majoidea</taxon>
        <taxon>Majidae</taxon>
        <taxon>Chionoecetes</taxon>
    </lineage>
</organism>
<evidence type="ECO:0000256" key="1">
    <source>
        <dbReference type="SAM" id="MobiDB-lite"/>
    </source>
</evidence>
<reference evidence="2" key="1">
    <citation type="submission" date="2020-07" db="EMBL/GenBank/DDBJ databases">
        <title>The High-quality genome of the commercially important snow crab, Chionoecetes opilio.</title>
        <authorList>
            <person name="Jeong J.-H."/>
            <person name="Ryu S."/>
        </authorList>
    </citation>
    <scope>NUCLEOTIDE SEQUENCE</scope>
    <source>
        <strain evidence="2">MADBK_172401_WGS</strain>
        <tissue evidence="2">Digestive gland</tissue>
    </source>
</reference>